<keyword evidence="4" id="KW-1133">Transmembrane helix</keyword>
<dbReference type="SUPFAM" id="SSF52540">
    <property type="entry name" value="P-loop containing nucleoside triphosphate hydrolases"/>
    <property type="match status" value="1"/>
</dbReference>
<dbReference type="SUPFAM" id="SSF50447">
    <property type="entry name" value="Translation proteins"/>
    <property type="match status" value="1"/>
</dbReference>
<dbReference type="InterPro" id="IPR050100">
    <property type="entry name" value="TRAFAC_GTPase_members"/>
</dbReference>
<dbReference type="Pfam" id="PF00009">
    <property type="entry name" value="GTP_EFTU"/>
    <property type="match status" value="1"/>
</dbReference>
<organism evidence="6 7">
    <name type="scientific">Prorocentrum cordatum</name>
    <dbReference type="NCBI Taxonomy" id="2364126"/>
    <lineage>
        <taxon>Eukaryota</taxon>
        <taxon>Sar</taxon>
        <taxon>Alveolata</taxon>
        <taxon>Dinophyceae</taxon>
        <taxon>Prorocentrales</taxon>
        <taxon>Prorocentraceae</taxon>
        <taxon>Prorocentrum</taxon>
    </lineage>
</organism>
<dbReference type="PROSITE" id="PS00301">
    <property type="entry name" value="G_TR_1"/>
    <property type="match status" value="1"/>
</dbReference>
<comment type="caution">
    <text evidence="6">The sequence shown here is derived from an EMBL/GenBank/DDBJ whole genome shotgun (WGS) entry which is preliminary data.</text>
</comment>
<dbReference type="Proteomes" id="UP001189429">
    <property type="component" value="Unassembled WGS sequence"/>
</dbReference>
<evidence type="ECO:0000313" key="7">
    <source>
        <dbReference type="Proteomes" id="UP001189429"/>
    </source>
</evidence>
<dbReference type="InterPro" id="IPR000795">
    <property type="entry name" value="T_Tr_GTP-bd_dom"/>
</dbReference>
<protein>
    <recommendedName>
        <fullName evidence="5">Tr-type G domain-containing protein</fullName>
    </recommendedName>
</protein>
<dbReference type="Pfam" id="PF03144">
    <property type="entry name" value="GTP_EFTU_D2"/>
    <property type="match status" value="1"/>
</dbReference>
<dbReference type="InterPro" id="IPR009000">
    <property type="entry name" value="Transl_B-barrel_sf"/>
</dbReference>
<dbReference type="PRINTS" id="PR00315">
    <property type="entry name" value="ELONGATNFCT"/>
</dbReference>
<evidence type="ECO:0000256" key="3">
    <source>
        <dbReference type="ARBA" id="ARBA00023134"/>
    </source>
</evidence>
<keyword evidence="4" id="KW-0812">Transmembrane</keyword>
<comment type="similarity">
    <text evidence="1">Belongs to the TRAFAC class translation factor GTPase superfamily. Classic translation factor GTPase family. EF-Tu/EF-1A subfamily.</text>
</comment>
<evidence type="ECO:0000313" key="6">
    <source>
        <dbReference type="EMBL" id="CAK0843593.1"/>
    </source>
</evidence>
<keyword evidence="4" id="KW-0472">Membrane</keyword>
<keyword evidence="2" id="KW-0547">Nucleotide-binding</keyword>
<dbReference type="EMBL" id="CAUYUJ010014591">
    <property type="protein sequence ID" value="CAK0843593.1"/>
    <property type="molecule type" value="Genomic_DNA"/>
</dbReference>
<feature type="transmembrane region" description="Helical" evidence="4">
    <location>
        <begin position="406"/>
        <end position="426"/>
    </location>
</feature>
<dbReference type="Gene3D" id="2.40.30.10">
    <property type="entry name" value="Translation factors"/>
    <property type="match status" value="2"/>
</dbReference>
<evidence type="ECO:0000259" key="5">
    <source>
        <dbReference type="PROSITE" id="PS51722"/>
    </source>
</evidence>
<dbReference type="InterPro" id="IPR027417">
    <property type="entry name" value="P-loop_NTPase"/>
</dbReference>
<dbReference type="PANTHER" id="PTHR23115">
    <property type="entry name" value="TRANSLATION FACTOR"/>
    <property type="match status" value="1"/>
</dbReference>
<keyword evidence="3" id="KW-0342">GTP-binding</keyword>
<reference evidence="6" key="1">
    <citation type="submission" date="2023-10" db="EMBL/GenBank/DDBJ databases">
        <authorList>
            <person name="Chen Y."/>
            <person name="Shah S."/>
            <person name="Dougan E. K."/>
            <person name="Thang M."/>
            <person name="Chan C."/>
        </authorList>
    </citation>
    <scope>NUCLEOTIDE SEQUENCE [LARGE SCALE GENOMIC DNA]</scope>
</reference>
<sequence length="462" mass="51095">MPANSEKEHLSIVICGHVDSGKSTTTGRLIFELGGLPERELEKLKAEAERLGKGSFAFAFYMDRQKEERERGVTIACTTKEFYTEKWHYTVIDAPGHRDFIKNMITGASQADVALIMVLADGNFTTAIAKGNHKAGEMQGQTRQHSRLINLLGLGVGYKQSRYDEIGNEMKSMLVKVRWKKDFVEKGTPVMPISGWMGDNLLKKSETIHLDTVYDVLDVMCRVLERPTSAPMRMPISCIYKIKGVGDVLAGRVEQDVVKPGEEVVFLPTHTGSNPCTGKVFTVDMHHQRVDSANPGDNVGLNIKGLDKNNMPRSGDVMVYKKDTTLGQTKEFDAQIQVLDIPNEIKVGYSPIGFVRCGRAACRITGVACCLGPRGEGKGASNMLANIGLALYFFVLMTPVHGLIDWSFLVLYLFAVQCLILIFMRLDEPLRLEALSETGPNGSTNGNYRLQRRAVGDGAKRE</sequence>
<dbReference type="PROSITE" id="PS51722">
    <property type="entry name" value="G_TR_2"/>
    <property type="match status" value="1"/>
</dbReference>
<dbReference type="InterPro" id="IPR031157">
    <property type="entry name" value="G_TR_CS"/>
</dbReference>
<feature type="domain" description="Tr-type G" evidence="5">
    <location>
        <begin position="7"/>
        <end position="228"/>
    </location>
</feature>
<dbReference type="SUPFAM" id="SSF50465">
    <property type="entry name" value="EF-Tu/eEF-1alpha/eIF2-gamma C-terminal domain"/>
    <property type="match status" value="1"/>
</dbReference>
<evidence type="ECO:0000256" key="2">
    <source>
        <dbReference type="ARBA" id="ARBA00022741"/>
    </source>
</evidence>
<dbReference type="Gene3D" id="3.40.50.300">
    <property type="entry name" value="P-loop containing nucleotide triphosphate hydrolases"/>
    <property type="match status" value="1"/>
</dbReference>
<name>A0ABN9TDQ8_9DINO</name>
<evidence type="ECO:0000256" key="4">
    <source>
        <dbReference type="SAM" id="Phobius"/>
    </source>
</evidence>
<dbReference type="CDD" id="cd03693">
    <property type="entry name" value="EF1_alpha_II"/>
    <property type="match status" value="1"/>
</dbReference>
<keyword evidence="7" id="KW-1185">Reference proteome</keyword>
<dbReference type="InterPro" id="IPR009001">
    <property type="entry name" value="Transl_elong_EF1A/Init_IF2_C"/>
</dbReference>
<evidence type="ECO:0000256" key="1">
    <source>
        <dbReference type="ARBA" id="ARBA00007249"/>
    </source>
</evidence>
<accession>A0ABN9TDQ8</accession>
<proteinExistence type="inferred from homology"/>
<gene>
    <name evidence="6" type="ORF">PCOR1329_LOCUS37894</name>
</gene>
<dbReference type="InterPro" id="IPR004161">
    <property type="entry name" value="EFTu-like_2"/>
</dbReference>